<dbReference type="Proteomes" id="UP000800094">
    <property type="component" value="Unassembled WGS sequence"/>
</dbReference>
<dbReference type="InterPro" id="IPR050360">
    <property type="entry name" value="MFS_Sugar_Transporters"/>
</dbReference>
<dbReference type="Gene3D" id="1.20.1250.20">
    <property type="entry name" value="MFS general substrate transporter like domains"/>
    <property type="match status" value="1"/>
</dbReference>
<comment type="similarity">
    <text evidence="2">Belongs to the major facilitator superfamily. Sugar transporter (TC 2.A.1.1) family.</text>
</comment>
<dbReference type="InterPro" id="IPR005829">
    <property type="entry name" value="Sugar_transporter_CS"/>
</dbReference>
<feature type="domain" description="Major facilitator superfamily (MFS) profile" evidence="8">
    <location>
        <begin position="27"/>
        <end position="467"/>
    </location>
</feature>
<dbReference type="AlphaFoldDB" id="A0A6A6I4L0"/>
<dbReference type="GeneID" id="54587038"/>
<keyword evidence="5 7" id="KW-1133">Transmembrane helix</keyword>
<evidence type="ECO:0000256" key="1">
    <source>
        <dbReference type="ARBA" id="ARBA00004141"/>
    </source>
</evidence>
<evidence type="ECO:0000256" key="2">
    <source>
        <dbReference type="ARBA" id="ARBA00010992"/>
    </source>
</evidence>
<evidence type="ECO:0000259" key="8">
    <source>
        <dbReference type="PROSITE" id="PS50850"/>
    </source>
</evidence>
<dbReference type="InterPro" id="IPR036259">
    <property type="entry name" value="MFS_trans_sf"/>
</dbReference>
<feature type="transmembrane region" description="Helical" evidence="7">
    <location>
        <begin position="414"/>
        <end position="433"/>
    </location>
</feature>
<dbReference type="OrthoDB" id="6133115at2759"/>
<evidence type="ECO:0000256" key="6">
    <source>
        <dbReference type="ARBA" id="ARBA00023136"/>
    </source>
</evidence>
<dbReference type="Pfam" id="PF00083">
    <property type="entry name" value="Sugar_tr"/>
    <property type="match status" value="1"/>
</dbReference>
<dbReference type="RefSeq" id="XP_033680285.1">
    <property type="nucleotide sequence ID" value="XM_033833708.1"/>
</dbReference>
<dbReference type="FunFam" id="1.20.1250.20:FF:000134">
    <property type="entry name" value="MFS sugar transporter protein"/>
    <property type="match status" value="1"/>
</dbReference>
<feature type="transmembrane region" description="Helical" evidence="7">
    <location>
        <begin position="278"/>
        <end position="300"/>
    </location>
</feature>
<comment type="subcellular location">
    <subcellularLocation>
        <location evidence="1">Membrane</location>
        <topology evidence="1">Multi-pass membrane protein</topology>
    </subcellularLocation>
</comment>
<evidence type="ECO:0000256" key="7">
    <source>
        <dbReference type="SAM" id="Phobius"/>
    </source>
</evidence>
<feature type="transmembrane region" description="Helical" evidence="7">
    <location>
        <begin position="116"/>
        <end position="135"/>
    </location>
</feature>
<feature type="transmembrane region" description="Helical" evidence="7">
    <location>
        <begin position="60"/>
        <end position="78"/>
    </location>
</feature>
<feature type="transmembrane region" description="Helical" evidence="7">
    <location>
        <begin position="21"/>
        <end position="40"/>
    </location>
</feature>
<evidence type="ECO:0000256" key="5">
    <source>
        <dbReference type="ARBA" id="ARBA00022989"/>
    </source>
</evidence>
<feature type="transmembrane region" description="Helical" evidence="7">
    <location>
        <begin position="344"/>
        <end position="363"/>
    </location>
</feature>
<organism evidence="9 10">
    <name type="scientific">Trematosphaeria pertusa</name>
    <dbReference type="NCBI Taxonomy" id="390896"/>
    <lineage>
        <taxon>Eukaryota</taxon>
        <taxon>Fungi</taxon>
        <taxon>Dikarya</taxon>
        <taxon>Ascomycota</taxon>
        <taxon>Pezizomycotina</taxon>
        <taxon>Dothideomycetes</taxon>
        <taxon>Pleosporomycetidae</taxon>
        <taxon>Pleosporales</taxon>
        <taxon>Massarineae</taxon>
        <taxon>Trematosphaeriaceae</taxon>
        <taxon>Trematosphaeria</taxon>
    </lineage>
</organism>
<evidence type="ECO:0000313" key="9">
    <source>
        <dbReference type="EMBL" id="KAF2245281.1"/>
    </source>
</evidence>
<dbReference type="PANTHER" id="PTHR48022">
    <property type="entry name" value="PLASTIDIC GLUCOSE TRANSPORTER 4"/>
    <property type="match status" value="1"/>
</dbReference>
<proteinExistence type="inferred from homology"/>
<dbReference type="PROSITE" id="PS50850">
    <property type="entry name" value="MFS"/>
    <property type="match status" value="1"/>
</dbReference>
<name>A0A6A6I4L0_9PLEO</name>
<keyword evidence="4 7" id="KW-0812">Transmembrane</keyword>
<accession>A0A6A6I4L0</accession>
<dbReference type="PANTHER" id="PTHR48022:SF31">
    <property type="entry name" value="HEXOSE TRANSPORTER"/>
    <property type="match status" value="1"/>
</dbReference>
<feature type="transmembrane region" description="Helical" evidence="7">
    <location>
        <begin position="156"/>
        <end position="176"/>
    </location>
</feature>
<feature type="transmembrane region" description="Helical" evidence="7">
    <location>
        <begin position="90"/>
        <end position="110"/>
    </location>
</feature>
<dbReference type="InterPro" id="IPR005828">
    <property type="entry name" value="MFS_sugar_transport-like"/>
</dbReference>
<feature type="transmembrane region" description="Helical" evidence="7">
    <location>
        <begin position="320"/>
        <end position="337"/>
    </location>
</feature>
<dbReference type="SUPFAM" id="SSF103473">
    <property type="entry name" value="MFS general substrate transporter"/>
    <property type="match status" value="1"/>
</dbReference>
<evidence type="ECO:0000256" key="4">
    <source>
        <dbReference type="ARBA" id="ARBA00022692"/>
    </source>
</evidence>
<sequence length="507" mass="55814">METHGTNRGSRLSPVVLRNSKALLALIIFTAMLSCTNQGYDCSMMNGLNILSTYTDYFHLNTVTTALNTSIVWIGQFFAGPPGGWVADRYGRKAAMAFAAVTNIIAAVLQTASQNMAMFIIARFLIGIGSGVAFAQVPGWVSEVAWWKRRGLTNGLFNCSYMIGGLAAAGITWRTAKLDSTWTWRGPSIVQAALAFMCLCLLPFLLESPRWLINRGQNNQALEILAATHTNGEIDSPTVWIQYREIVDTIAFEKSFAERAGKTPFWELLKTKGARKRLMIIVTLNCVSMLSGNNIVTYYTGSMLTNAGITDTDTQLQINVYLNLFSFIVAVSGTLLIDKMGRKPLGLTSMILMTVFMFLLGALTKVYGDTTYKPGIYATVGSLFLFSGAYAFGMTPLNTAYSPEVLNYSLRAQGLGFFTTFQSGLGLMVTMAFPIALERIGWKTYMINGGWDVLQIGMIAYWWVETKGRTMEEIDEVIDGAKHSNVPDMEAVEKGKVDVEVNALQEL</sequence>
<evidence type="ECO:0000313" key="10">
    <source>
        <dbReference type="Proteomes" id="UP000800094"/>
    </source>
</evidence>
<keyword evidence="10" id="KW-1185">Reference proteome</keyword>
<keyword evidence="6 7" id="KW-0472">Membrane</keyword>
<evidence type="ECO:0000256" key="3">
    <source>
        <dbReference type="ARBA" id="ARBA00022448"/>
    </source>
</evidence>
<keyword evidence="3" id="KW-0813">Transport</keyword>
<feature type="transmembrane region" description="Helical" evidence="7">
    <location>
        <begin position="375"/>
        <end position="393"/>
    </location>
</feature>
<dbReference type="EMBL" id="ML987200">
    <property type="protein sequence ID" value="KAF2245281.1"/>
    <property type="molecule type" value="Genomic_DNA"/>
</dbReference>
<protein>
    <submittedName>
        <fullName evidence="9">MFS sugar transporter-like protein</fullName>
    </submittedName>
</protein>
<keyword evidence="9" id="KW-0762">Sugar transport</keyword>
<reference evidence="9" key="1">
    <citation type="journal article" date="2020" name="Stud. Mycol.">
        <title>101 Dothideomycetes genomes: a test case for predicting lifestyles and emergence of pathogens.</title>
        <authorList>
            <person name="Haridas S."/>
            <person name="Albert R."/>
            <person name="Binder M."/>
            <person name="Bloem J."/>
            <person name="Labutti K."/>
            <person name="Salamov A."/>
            <person name="Andreopoulos B."/>
            <person name="Baker S."/>
            <person name="Barry K."/>
            <person name="Bills G."/>
            <person name="Bluhm B."/>
            <person name="Cannon C."/>
            <person name="Castanera R."/>
            <person name="Culley D."/>
            <person name="Daum C."/>
            <person name="Ezra D."/>
            <person name="Gonzalez J."/>
            <person name="Henrissat B."/>
            <person name="Kuo A."/>
            <person name="Liang C."/>
            <person name="Lipzen A."/>
            <person name="Lutzoni F."/>
            <person name="Magnuson J."/>
            <person name="Mondo S."/>
            <person name="Nolan M."/>
            <person name="Ohm R."/>
            <person name="Pangilinan J."/>
            <person name="Park H.-J."/>
            <person name="Ramirez L."/>
            <person name="Alfaro M."/>
            <person name="Sun H."/>
            <person name="Tritt A."/>
            <person name="Yoshinaga Y."/>
            <person name="Zwiers L.-H."/>
            <person name="Turgeon B."/>
            <person name="Goodwin S."/>
            <person name="Spatafora J."/>
            <person name="Crous P."/>
            <person name="Grigoriev I."/>
        </authorList>
    </citation>
    <scope>NUCLEOTIDE SEQUENCE</scope>
    <source>
        <strain evidence="9">CBS 122368</strain>
    </source>
</reference>
<dbReference type="PROSITE" id="PS00216">
    <property type="entry name" value="SUGAR_TRANSPORT_1"/>
    <property type="match status" value="1"/>
</dbReference>
<dbReference type="InterPro" id="IPR020846">
    <property type="entry name" value="MFS_dom"/>
</dbReference>
<dbReference type="GO" id="GO:0005351">
    <property type="term" value="F:carbohydrate:proton symporter activity"/>
    <property type="evidence" value="ECO:0007669"/>
    <property type="project" value="TreeGrafter"/>
</dbReference>
<dbReference type="GO" id="GO:0016020">
    <property type="term" value="C:membrane"/>
    <property type="evidence" value="ECO:0007669"/>
    <property type="project" value="UniProtKB-SubCell"/>
</dbReference>
<gene>
    <name evidence="9" type="ORF">BU26DRAFT_567874</name>
</gene>